<dbReference type="Proteomes" id="UP000650524">
    <property type="component" value="Unassembled WGS sequence"/>
</dbReference>
<dbReference type="SMART" id="SM00729">
    <property type="entry name" value="Elp3"/>
    <property type="match status" value="1"/>
</dbReference>
<dbReference type="Pfam" id="PF04055">
    <property type="entry name" value="Radical_SAM"/>
    <property type="match status" value="1"/>
</dbReference>
<dbReference type="GO" id="GO:0004109">
    <property type="term" value="F:coproporphyrinogen oxidase activity"/>
    <property type="evidence" value="ECO:0007669"/>
    <property type="project" value="InterPro"/>
</dbReference>
<evidence type="ECO:0000259" key="3">
    <source>
        <dbReference type="PROSITE" id="PS51918"/>
    </source>
</evidence>
<evidence type="ECO:0000313" key="4">
    <source>
        <dbReference type="EMBL" id="MBC8178660.1"/>
    </source>
</evidence>
<keyword evidence="2" id="KW-0963">Cytoplasm</keyword>
<dbReference type="SUPFAM" id="SSF102114">
    <property type="entry name" value="Radical SAM enzymes"/>
    <property type="match status" value="1"/>
</dbReference>
<keyword evidence="2" id="KW-0143">Chaperone</keyword>
<name>A0A8J6N3X5_9DELT</name>
<dbReference type="InterPro" id="IPR034505">
    <property type="entry name" value="Coproporphyrinogen-III_oxidase"/>
</dbReference>
<keyword evidence="2" id="KW-0411">Iron-sulfur</keyword>
<dbReference type="EMBL" id="JACNJD010000299">
    <property type="protein sequence ID" value="MBC8178660.1"/>
    <property type="molecule type" value="Genomic_DNA"/>
</dbReference>
<dbReference type="InterPro" id="IPR058240">
    <property type="entry name" value="rSAM_sf"/>
</dbReference>
<evidence type="ECO:0000313" key="5">
    <source>
        <dbReference type="Proteomes" id="UP000650524"/>
    </source>
</evidence>
<keyword evidence="2" id="KW-0949">S-adenosyl-L-methionine</keyword>
<dbReference type="SFLD" id="SFLDF00562">
    <property type="entry name" value="HemN-like__clustered_with_heat"/>
    <property type="match status" value="1"/>
</dbReference>
<comment type="similarity">
    <text evidence="1">Belongs to the anaerobic coproporphyrinogen-III oxidase family. HemW subfamily.</text>
</comment>
<dbReference type="Gene3D" id="3.30.750.200">
    <property type="match status" value="1"/>
</dbReference>
<dbReference type="SFLD" id="SFLDG01065">
    <property type="entry name" value="anaerobic_coproporphyrinogen-I"/>
    <property type="match status" value="1"/>
</dbReference>
<dbReference type="InterPro" id="IPR006638">
    <property type="entry name" value="Elp3/MiaA/NifB-like_rSAM"/>
</dbReference>
<dbReference type="AlphaFoldDB" id="A0A8J6N3X5"/>
<dbReference type="SFLD" id="SFLDS00029">
    <property type="entry name" value="Radical_SAM"/>
    <property type="match status" value="1"/>
</dbReference>
<comment type="caution">
    <text evidence="4">The sequence shown here is derived from an EMBL/GenBank/DDBJ whole genome shotgun (WGS) entry which is preliminary data.</text>
</comment>
<dbReference type="GO" id="GO:0006779">
    <property type="term" value="P:porphyrin-containing compound biosynthetic process"/>
    <property type="evidence" value="ECO:0007669"/>
    <property type="project" value="InterPro"/>
</dbReference>
<dbReference type="GO" id="GO:0005737">
    <property type="term" value="C:cytoplasm"/>
    <property type="evidence" value="ECO:0007669"/>
    <property type="project" value="UniProtKB-SubCell"/>
</dbReference>
<keyword evidence="2" id="KW-0408">Iron</keyword>
<feature type="domain" description="Radical SAM core" evidence="3">
    <location>
        <begin position="1"/>
        <end position="227"/>
    </location>
</feature>
<dbReference type="GO" id="GO:0046872">
    <property type="term" value="F:metal ion binding"/>
    <property type="evidence" value="ECO:0007669"/>
    <property type="project" value="UniProtKB-UniRule"/>
</dbReference>
<dbReference type="GO" id="GO:0051539">
    <property type="term" value="F:4 iron, 4 sulfur cluster binding"/>
    <property type="evidence" value="ECO:0007669"/>
    <property type="project" value="UniProtKB-UniRule"/>
</dbReference>
<dbReference type="PROSITE" id="PS51918">
    <property type="entry name" value="RADICAL_SAM"/>
    <property type="match status" value="1"/>
</dbReference>
<comment type="function">
    <text evidence="2">Probably acts as a heme chaperone, transferring heme to an unknown acceptor. Binds one molecule of heme per monomer, possibly covalently. Binds 1 [4Fe-4S] cluster. The cluster is coordinated with 3 cysteines and an exchangeable S-adenosyl-L-methionine.</text>
</comment>
<proteinExistence type="inferred from homology"/>
<organism evidence="4 5">
    <name type="scientific">Candidatus Desulfacyla euxinica</name>
    <dbReference type="NCBI Taxonomy" id="2841693"/>
    <lineage>
        <taxon>Bacteria</taxon>
        <taxon>Deltaproteobacteria</taxon>
        <taxon>Candidatus Desulfacyla</taxon>
    </lineage>
</organism>
<comment type="subcellular location">
    <subcellularLocation>
        <location evidence="2">Cytoplasm</location>
    </subcellularLocation>
</comment>
<accession>A0A8J6N3X5</accession>
<dbReference type="CDD" id="cd01335">
    <property type="entry name" value="Radical_SAM"/>
    <property type="match status" value="1"/>
</dbReference>
<keyword evidence="2" id="KW-0349">Heme</keyword>
<keyword evidence="2" id="KW-0479">Metal-binding</keyword>
<evidence type="ECO:0000256" key="1">
    <source>
        <dbReference type="ARBA" id="ARBA00006100"/>
    </source>
</evidence>
<dbReference type="InterPro" id="IPR007197">
    <property type="entry name" value="rSAM"/>
</dbReference>
<dbReference type="InterPro" id="IPR004559">
    <property type="entry name" value="HemW-like"/>
</dbReference>
<dbReference type="NCBIfam" id="TIGR00539">
    <property type="entry name" value="hemN_rel"/>
    <property type="match status" value="1"/>
</dbReference>
<evidence type="ECO:0000256" key="2">
    <source>
        <dbReference type="RuleBase" id="RU364116"/>
    </source>
</evidence>
<keyword evidence="2" id="KW-0004">4Fe-4S</keyword>
<reference evidence="4 5" key="1">
    <citation type="submission" date="2020-08" db="EMBL/GenBank/DDBJ databases">
        <title>Bridging the membrane lipid divide: bacteria of the FCB group superphylum have the potential to synthesize archaeal ether lipids.</title>
        <authorList>
            <person name="Villanueva L."/>
            <person name="Von Meijenfeldt F.A.B."/>
            <person name="Westbye A.B."/>
            <person name="Yadav S."/>
            <person name="Hopmans E.C."/>
            <person name="Dutilh B.E."/>
            <person name="Sinninghe Damste J.S."/>
        </authorList>
    </citation>
    <scope>NUCLEOTIDE SEQUENCE [LARGE SCALE GENOMIC DNA]</scope>
    <source>
        <strain evidence="4">NIOZ-UU27</strain>
    </source>
</reference>
<gene>
    <name evidence="4" type="primary">hemW</name>
    <name evidence="4" type="ORF">H8E19_14750</name>
</gene>
<dbReference type="PANTHER" id="PTHR13932:SF5">
    <property type="entry name" value="RADICAL S-ADENOSYL METHIONINE DOMAIN-CONTAINING PROTEIN 1, MITOCHONDRIAL"/>
    <property type="match status" value="1"/>
</dbReference>
<protein>
    <recommendedName>
        <fullName evidence="2">Heme chaperone HemW</fullName>
    </recommendedName>
</protein>
<sequence length="368" mass="41774">MSPGLYIHIPFCRSKCPYCAFYSIPSSSLIPIWLDGVKKEALLYKGQFDPFDSLYLGGGTPTFLETGALADLIGHLFSHFDFAPDTEVTIEANPCDLTDEKTRMLRDLGVNRVNLGVQSFDDSVLSFLGRRHRVKEVIGALNRLRRLRFKNVGIDLIYGFKEQGLKGWLKTLDNALSFQPEHISCYQLTLEKKTVFGRLRDKGKIEPLMESEEADYFLTTSQHLEDKGYIHYEISNFAKDKAFRSRHNQKYWRHTPTLGLGPSAHSFHGKRRWWNVRSIKKYCAAVEKGSPPVEGSEDLTEEQLRIETLSLGFRTSTGIDLKAFKSTPESDAVLSRLQTSGLVKIIDGRVIPSREGFLVADHLPLCFF</sequence>
<dbReference type="PANTHER" id="PTHR13932">
    <property type="entry name" value="COPROPORPHYRINIGEN III OXIDASE"/>
    <property type="match status" value="1"/>
</dbReference>